<evidence type="ECO:0000313" key="2">
    <source>
        <dbReference type="Proteomes" id="UP001239111"/>
    </source>
</evidence>
<accession>A0ACC2N4I4</accession>
<gene>
    <name evidence="1" type="ORF">QAD02_007776</name>
</gene>
<name>A0ACC2N4I4_9HYME</name>
<reference evidence="1" key="1">
    <citation type="submission" date="2023-04" db="EMBL/GenBank/DDBJ databases">
        <title>A chromosome-level genome assembly of the parasitoid wasp Eretmocerus hayati.</title>
        <authorList>
            <person name="Zhong Y."/>
            <person name="Liu S."/>
            <person name="Liu Y."/>
        </authorList>
    </citation>
    <scope>NUCLEOTIDE SEQUENCE</scope>
    <source>
        <strain evidence="1">ZJU_SS_LIU_2023</strain>
    </source>
</reference>
<evidence type="ECO:0000313" key="1">
    <source>
        <dbReference type="EMBL" id="KAJ8666114.1"/>
    </source>
</evidence>
<dbReference type="EMBL" id="CM056744">
    <property type="protein sequence ID" value="KAJ8666114.1"/>
    <property type="molecule type" value="Genomic_DNA"/>
</dbReference>
<keyword evidence="2" id="KW-1185">Reference proteome</keyword>
<organism evidence="1 2">
    <name type="scientific">Eretmocerus hayati</name>
    <dbReference type="NCBI Taxonomy" id="131215"/>
    <lineage>
        <taxon>Eukaryota</taxon>
        <taxon>Metazoa</taxon>
        <taxon>Ecdysozoa</taxon>
        <taxon>Arthropoda</taxon>
        <taxon>Hexapoda</taxon>
        <taxon>Insecta</taxon>
        <taxon>Pterygota</taxon>
        <taxon>Neoptera</taxon>
        <taxon>Endopterygota</taxon>
        <taxon>Hymenoptera</taxon>
        <taxon>Apocrita</taxon>
        <taxon>Proctotrupomorpha</taxon>
        <taxon>Chalcidoidea</taxon>
        <taxon>Aphelinidae</taxon>
        <taxon>Aphelininae</taxon>
        <taxon>Eretmocerus</taxon>
    </lineage>
</organism>
<sequence length="402" mass="46212">MNFSPLQFLLVGGLLISAMADIITELDSIRIRRWWTKPHLMERARNECGAYTTVFTYFKLNDHEEFQHFTGMSVLQFSYILDNVRNDLTTTSHRPGLHSELKLAATINYLRFGDNIRVADDFYGLYGYPHCLGALDGRHFRIRKPAHSGGLYFNRKKYHSIVLLTACDAHRRFIYASVGHRGGRNDAGIFNTCQLAQDLENGRIQLPRPARLPNSDVMSLFNFIADGGFGLQPYMMIPYRDHPNKTIEEKIFDIRLTNARKIVECAFGVLVERFQVFDTPLRFKPKTSQNIILCCMVIHNYLTTCNLDYEKEQPHHQQEDSDLEPSDVDDDADVCPDASFGEQFQQVDDMVDESGSSEQSQNSDNEMGNGIRNMHSADDIRENLKIYFVTDGDVNWQWAKLQ</sequence>
<proteinExistence type="predicted"/>
<dbReference type="Proteomes" id="UP001239111">
    <property type="component" value="Chromosome 4"/>
</dbReference>
<comment type="caution">
    <text evidence="1">The sequence shown here is derived from an EMBL/GenBank/DDBJ whole genome shotgun (WGS) entry which is preliminary data.</text>
</comment>
<protein>
    <submittedName>
        <fullName evidence="1">Uncharacterized protein</fullName>
    </submittedName>
</protein>